<dbReference type="RefSeq" id="WP_311697851.1">
    <property type="nucleotide sequence ID" value="NZ_JAVREY010000036.1"/>
</dbReference>
<dbReference type="EMBL" id="JAVREY010000036">
    <property type="protein sequence ID" value="MDT0466389.1"/>
    <property type="molecule type" value="Genomic_DNA"/>
</dbReference>
<keyword evidence="1" id="KW-0732">Signal</keyword>
<protein>
    <recommendedName>
        <fullName evidence="4">Large secreted protein</fullName>
    </recommendedName>
</protein>
<feature type="chain" id="PRO_5046707421" description="Large secreted protein" evidence="1">
    <location>
        <begin position="30"/>
        <end position="466"/>
    </location>
</feature>
<gene>
    <name evidence="2" type="ORF">RM764_25820</name>
</gene>
<dbReference type="Proteomes" id="UP001183809">
    <property type="component" value="Unassembled WGS sequence"/>
</dbReference>
<sequence length="466" mass="48439">MSFGARSRAVLACLGTLGLALAVASPASAAGGTPTTPTQLFNGYRSCSTDGDRPTFVWAGTGLVVEGIPATTDTTDNSSLSVQYQVWPVTDPTQITTVTRDHAAPGFEAPGQLPSEALADGQTYAWRAQTVAGGTASDWSAPCYVTIDNTRPANAPTVSSPNYPPDTWNPGGEPVRFTLNANGVGDVTGFEYSWQPDLPVIGTSIGDHGIPQPVDPYTDPRYFTRADAPGGSATLSLVPPTGSGRMTLWVRSLDRAYNVSETTSYSFLVSSTAPTVTSDVPSPEFGRPATFTLRPNAALQSTSPVVSYSVHTVGSPDGDKTVDVKAAADGTAKVKLTLDGLYGESLSVTSKSANGWVSDAGSWSTGYDTTPTVASDVYPENGSGGGVGVPGTFTFTPKVKGIVSYTYSFNGEPEVTVAAGAHHTARIDWTPTSDGPVDLTVYATTRSGLQTAPYYYSFTVQANSGS</sequence>
<evidence type="ECO:0008006" key="4">
    <source>
        <dbReference type="Google" id="ProtNLM"/>
    </source>
</evidence>
<comment type="caution">
    <text evidence="2">The sequence shown here is derived from an EMBL/GenBank/DDBJ whole genome shotgun (WGS) entry which is preliminary data.</text>
</comment>
<organism evidence="2 3">
    <name type="scientific">Streptomyces gibsoniae</name>
    <dbReference type="NCBI Taxonomy" id="3075529"/>
    <lineage>
        <taxon>Bacteria</taxon>
        <taxon>Bacillati</taxon>
        <taxon>Actinomycetota</taxon>
        <taxon>Actinomycetes</taxon>
        <taxon>Kitasatosporales</taxon>
        <taxon>Streptomycetaceae</taxon>
        <taxon>Streptomyces</taxon>
    </lineage>
</organism>
<evidence type="ECO:0000313" key="2">
    <source>
        <dbReference type="EMBL" id="MDT0466389.1"/>
    </source>
</evidence>
<keyword evidence="3" id="KW-1185">Reference proteome</keyword>
<proteinExistence type="predicted"/>
<name>A0ABU2TZN6_9ACTN</name>
<feature type="signal peptide" evidence="1">
    <location>
        <begin position="1"/>
        <end position="29"/>
    </location>
</feature>
<accession>A0ABU2TZN6</accession>
<reference evidence="3" key="1">
    <citation type="submission" date="2023-07" db="EMBL/GenBank/DDBJ databases">
        <title>30 novel species of actinomycetes from the DSMZ collection.</title>
        <authorList>
            <person name="Nouioui I."/>
        </authorList>
    </citation>
    <scope>NUCLEOTIDE SEQUENCE [LARGE SCALE GENOMIC DNA]</scope>
    <source>
        <strain evidence="3">DSM 41699</strain>
    </source>
</reference>
<evidence type="ECO:0000313" key="3">
    <source>
        <dbReference type="Proteomes" id="UP001183809"/>
    </source>
</evidence>
<evidence type="ECO:0000256" key="1">
    <source>
        <dbReference type="SAM" id="SignalP"/>
    </source>
</evidence>